<dbReference type="SUPFAM" id="SSF57667">
    <property type="entry name" value="beta-beta-alpha zinc fingers"/>
    <property type="match status" value="3"/>
</dbReference>
<dbReference type="InterPro" id="IPR043359">
    <property type="entry name" value="GLI-like"/>
</dbReference>
<protein>
    <submittedName>
        <fullName evidence="11 12">Zinc finger protein GLIS3-like</fullName>
    </submittedName>
</protein>
<dbReference type="PANTHER" id="PTHR45718">
    <property type="entry name" value="TRANSCRIPTIONAL ACTIVATOR CUBITUS INTERRUPTUS"/>
    <property type="match status" value="1"/>
</dbReference>
<keyword evidence="5" id="KW-0862">Zinc</keyword>
<dbReference type="InterPro" id="IPR056436">
    <property type="entry name" value="Znf-C2H2_ZIC1-5/GLI1-3-like"/>
</dbReference>
<feature type="compositionally biased region" description="Low complexity" evidence="8">
    <location>
        <begin position="565"/>
        <end position="576"/>
    </location>
</feature>
<feature type="domain" description="C2H2-type" evidence="9">
    <location>
        <begin position="859"/>
        <end position="888"/>
    </location>
</feature>
<keyword evidence="6" id="KW-0539">Nucleus</keyword>
<feature type="compositionally biased region" description="Low complexity" evidence="8">
    <location>
        <begin position="587"/>
        <end position="609"/>
    </location>
</feature>
<dbReference type="RefSeq" id="XP_022253652.1">
    <property type="nucleotide sequence ID" value="XM_022397944.1"/>
</dbReference>
<feature type="compositionally biased region" description="Low complexity" evidence="8">
    <location>
        <begin position="729"/>
        <end position="739"/>
    </location>
</feature>
<evidence type="ECO:0000256" key="4">
    <source>
        <dbReference type="ARBA" id="ARBA00022771"/>
    </source>
</evidence>
<proteinExistence type="predicted"/>
<feature type="compositionally biased region" description="Low complexity" evidence="8">
    <location>
        <begin position="1037"/>
        <end position="1048"/>
    </location>
</feature>
<dbReference type="Pfam" id="PF00096">
    <property type="entry name" value="zf-C2H2"/>
    <property type="match status" value="3"/>
</dbReference>
<evidence type="ECO:0000313" key="10">
    <source>
        <dbReference type="Proteomes" id="UP000694941"/>
    </source>
</evidence>
<dbReference type="PROSITE" id="PS50157">
    <property type="entry name" value="ZINC_FINGER_C2H2_2"/>
    <property type="match status" value="5"/>
</dbReference>
<organism evidence="10 12">
    <name type="scientific">Limulus polyphemus</name>
    <name type="common">Atlantic horseshoe crab</name>
    <dbReference type="NCBI Taxonomy" id="6850"/>
    <lineage>
        <taxon>Eukaryota</taxon>
        <taxon>Metazoa</taxon>
        <taxon>Ecdysozoa</taxon>
        <taxon>Arthropoda</taxon>
        <taxon>Chelicerata</taxon>
        <taxon>Merostomata</taxon>
        <taxon>Xiphosura</taxon>
        <taxon>Limulidae</taxon>
        <taxon>Limulus</taxon>
    </lineage>
</organism>
<accession>A0ABM1TCP6</accession>
<dbReference type="SMART" id="SM00355">
    <property type="entry name" value="ZnF_C2H2"/>
    <property type="match status" value="5"/>
</dbReference>
<dbReference type="Proteomes" id="UP000694941">
    <property type="component" value="Unplaced"/>
</dbReference>
<evidence type="ECO:0000313" key="11">
    <source>
        <dbReference type="RefSeq" id="XP_022253651.1"/>
    </source>
</evidence>
<dbReference type="PROSITE" id="PS00028">
    <property type="entry name" value="ZINC_FINGER_C2H2_1"/>
    <property type="match status" value="4"/>
</dbReference>
<feature type="region of interest" description="Disordered" evidence="8">
    <location>
        <begin position="901"/>
        <end position="930"/>
    </location>
</feature>
<feature type="region of interest" description="Disordered" evidence="8">
    <location>
        <begin position="1"/>
        <end position="20"/>
    </location>
</feature>
<feature type="domain" description="C2H2-type" evidence="9">
    <location>
        <begin position="801"/>
        <end position="828"/>
    </location>
</feature>
<dbReference type="InterPro" id="IPR036236">
    <property type="entry name" value="Znf_C2H2_sf"/>
</dbReference>
<sequence length="1143" mass="125073">MTGRRDIFDQRSKESEKNTSGIVKKDIMTVNGFLLDDLPSSGTTSITNNDSLRFDPDINVQTPAYNFQCISVSNVDSVPKSSTLVFSNSLEKLSSDGTQKFQTPCRLSPVQSFIVDNLSNTERPATEMNNTFNVAQTNLAMNSLKRIAQEKVNRSQSARLAPQRGFHRMPPMLPSCQYAQSPKVPMVITGYNNLAVGYFINPPQITTTGSTVDYRPFTSTQARTSHQVDSEETTLSSVQVLPKMHLDILSSPGVASVSSPDSFTLSTNPSPGCSGLSSELSPFSFVTSHLSGDCNQNLDSSSYLNSPSCHQSVVDPLISSFASASEDIQEFCDNSTDNFLNCQNPVLDSLLSAPSSEPIFSSVAESDLLATTTYSGSILGFSDFQFGSQESSVGQSDLSSILLQQQEPLLTGPVTTPSDPNSSALSPATSNTTFSYPPCTSSQEVKEETTWSRYPVLPPVGNNQTSISEFALPYSNVMPPSSALCHYSGAQSSLSGYHSSCAEMYPSMSNFVNPHHSARSSYSGRGSRMTGKRALSISPLSSDGLDLNTLIRISPTSLTFHWNGSRSSSASMSPASGERQGCYGHLSARNSSSSPHSGSGSSVHRPSISYTPQTTTNVRDAKSDGLDIDQHFLVCQDMQTLEQGNYSLSQQLALQNQVVVPQNNLQVVEQQDAMFKTEFDGSCMNPSSDPVLSRLQPPPPHLLLTSNRPPPSYDQHMARKIALQKKSSSENSHLSNYSSFDGSEGDRFGEGNDSDQGLKQHHICRWIDCSTIFLEQEDLVKHIENSHVDQRKGEDFTCFWQGCPRRFRPFNARYKLLIHMRVHSGEKPNKCKFEGCNKSFSRLENLKIHLRSHTGERPYVCQYEGCSKAFSNSSDRAKHQRTHQDTKPYACQIPGCTKRYTDPSSLRKHQKNHQPKSDPVRKKLRGVPGEADPQILRECLTIQPIKISQCEGSPPLHEHNDSGLGRSPRNSFQGVSSDPYPGVVLLSSNQSSRSISSHASPVSHHSSPALTDITECNETGQQANSGRRVPMLPPIGQNNQQLSRQDSSQRLRPHTLLGRPFSSKNEGSTLINLDLSTNSMFRDQALSSLGVTTMGKYGSSSSTGSFCDRQSPRCQSHLSAFPPVEYYPAELSLDTLSHTSGIS</sequence>
<evidence type="ECO:0000256" key="7">
    <source>
        <dbReference type="PROSITE-ProRule" id="PRU00042"/>
    </source>
</evidence>
<evidence type="ECO:0000256" key="2">
    <source>
        <dbReference type="ARBA" id="ARBA00022723"/>
    </source>
</evidence>
<evidence type="ECO:0000313" key="12">
    <source>
        <dbReference type="RefSeq" id="XP_022253652.1"/>
    </source>
</evidence>
<feature type="compositionally biased region" description="Low complexity" evidence="8">
    <location>
        <begin position="987"/>
        <end position="1007"/>
    </location>
</feature>
<evidence type="ECO:0000256" key="5">
    <source>
        <dbReference type="ARBA" id="ARBA00022833"/>
    </source>
</evidence>
<gene>
    <name evidence="11 12" type="primary">LOC106469430</name>
</gene>
<reference evidence="11 12" key="1">
    <citation type="submission" date="2025-05" db="UniProtKB">
        <authorList>
            <consortium name="RefSeq"/>
        </authorList>
    </citation>
    <scope>IDENTIFICATION</scope>
    <source>
        <tissue evidence="11 12">Muscle</tissue>
    </source>
</reference>
<feature type="region of interest" description="Disordered" evidence="8">
    <location>
        <begin position="410"/>
        <end position="441"/>
    </location>
</feature>
<feature type="compositionally biased region" description="Polar residues" evidence="8">
    <location>
        <begin position="1014"/>
        <end position="1025"/>
    </location>
</feature>
<evidence type="ECO:0000259" key="9">
    <source>
        <dbReference type="PROSITE" id="PS50157"/>
    </source>
</evidence>
<keyword evidence="3" id="KW-0677">Repeat</keyword>
<dbReference type="GeneID" id="106469430"/>
<dbReference type="InterPro" id="IPR013087">
    <property type="entry name" value="Znf_C2H2_type"/>
</dbReference>
<keyword evidence="2" id="KW-0479">Metal-binding</keyword>
<evidence type="ECO:0000256" key="6">
    <source>
        <dbReference type="ARBA" id="ARBA00023242"/>
    </source>
</evidence>
<feature type="region of interest" description="Disordered" evidence="8">
    <location>
        <begin position="685"/>
        <end position="754"/>
    </location>
</feature>
<dbReference type="Gene3D" id="3.30.160.60">
    <property type="entry name" value="Classic Zinc Finger"/>
    <property type="match status" value="5"/>
</dbReference>
<feature type="domain" description="C2H2-type" evidence="9">
    <location>
        <begin position="829"/>
        <end position="858"/>
    </location>
</feature>
<evidence type="ECO:0000256" key="1">
    <source>
        <dbReference type="ARBA" id="ARBA00004123"/>
    </source>
</evidence>
<feature type="compositionally biased region" description="Polar residues" evidence="8">
    <location>
        <begin position="413"/>
        <end position="441"/>
    </location>
</feature>
<dbReference type="Pfam" id="PF23561">
    <property type="entry name" value="zf-C2H2_15"/>
    <property type="match status" value="1"/>
</dbReference>
<keyword evidence="10" id="KW-1185">Reference proteome</keyword>
<dbReference type="RefSeq" id="XP_022253651.1">
    <property type="nucleotide sequence ID" value="XM_022397943.1"/>
</dbReference>
<keyword evidence="4 7" id="KW-0863">Zinc-finger</keyword>
<feature type="domain" description="C2H2-type" evidence="9">
    <location>
        <begin position="762"/>
        <end position="792"/>
    </location>
</feature>
<comment type="subcellular location">
    <subcellularLocation>
        <location evidence="1">Nucleus</location>
    </subcellularLocation>
</comment>
<feature type="region of interest" description="Disordered" evidence="8">
    <location>
        <begin position="950"/>
        <end position="1048"/>
    </location>
</feature>
<feature type="domain" description="C2H2-type" evidence="9">
    <location>
        <begin position="889"/>
        <end position="918"/>
    </location>
</feature>
<evidence type="ECO:0000256" key="8">
    <source>
        <dbReference type="SAM" id="MobiDB-lite"/>
    </source>
</evidence>
<evidence type="ECO:0000256" key="3">
    <source>
        <dbReference type="ARBA" id="ARBA00022737"/>
    </source>
</evidence>
<feature type="region of interest" description="Disordered" evidence="8">
    <location>
        <begin position="563"/>
        <end position="621"/>
    </location>
</feature>
<dbReference type="PANTHER" id="PTHR45718:SF7">
    <property type="entry name" value="C2H2-TYPE DOMAIN-CONTAINING PROTEIN"/>
    <property type="match status" value="1"/>
</dbReference>
<name>A0ABM1TCP6_LIMPO</name>